<comment type="caution">
    <text evidence="2">The sequence shown here is derived from an EMBL/GenBank/DDBJ whole genome shotgun (WGS) entry which is preliminary data.</text>
</comment>
<reference evidence="3" key="2">
    <citation type="journal article" date="2018" name="BMC Genomics">
        <title>Genomic insights into host adaptation between the wheat stripe rust pathogen (Puccinia striiformis f. sp. tritici) and the barley stripe rust pathogen (Puccinia striiformis f. sp. hordei).</title>
        <authorList>
            <person name="Xia C."/>
            <person name="Wang M."/>
            <person name="Yin C."/>
            <person name="Cornejo O.E."/>
            <person name="Hulbert S.H."/>
            <person name="Chen X."/>
        </authorList>
    </citation>
    <scope>NUCLEOTIDE SEQUENCE [LARGE SCALE GENOMIC DNA]</scope>
    <source>
        <strain evidence="3">93TX-2</strain>
    </source>
</reference>
<organism evidence="2 3">
    <name type="scientific">Puccinia striiformis</name>
    <dbReference type="NCBI Taxonomy" id="27350"/>
    <lineage>
        <taxon>Eukaryota</taxon>
        <taxon>Fungi</taxon>
        <taxon>Dikarya</taxon>
        <taxon>Basidiomycota</taxon>
        <taxon>Pucciniomycotina</taxon>
        <taxon>Pucciniomycetes</taxon>
        <taxon>Pucciniales</taxon>
        <taxon>Pucciniaceae</taxon>
        <taxon>Puccinia</taxon>
    </lineage>
</organism>
<reference evidence="2 3" key="1">
    <citation type="submission" date="2017-12" db="EMBL/GenBank/DDBJ databases">
        <title>Gene loss provides genomic basis for host adaptation in cereal stripe rust fungi.</title>
        <authorList>
            <person name="Xia C."/>
        </authorList>
    </citation>
    <scope>NUCLEOTIDE SEQUENCE [LARGE SCALE GENOMIC DNA]</scope>
    <source>
        <strain evidence="2 3">93TX-2</strain>
    </source>
</reference>
<keyword evidence="3" id="KW-1185">Reference proteome</keyword>
<dbReference type="Proteomes" id="UP000238274">
    <property type="component" value="Unassembled WGS sequence"/>
</dbReference>
<dbReference type="VEuPathDB" id="FungiDB:PSHT_03433"/>
<feature type="signal peptide" evidence="1">
    <location>
        <begin position="1"/>
        <end position="17"/>
    </location>
</feature>
<sequence>MNSYILLLPIFIQQVTSLLESSGRLLKSDASGGSHHTENNYIHVVKSDIETQPRTLVWSGTIPTPGNRKPYVPRVIHDLDVNDQDLVIHQPLITINSLGDNEIVELENVSNKYLQVKLVNTVKARSFLLPGDIQEHHYNFGMRDGEKKFIYLSKSGSMRSRVGKVKSAKKNPLLLDLMIKVHGRELDKTPQNSDKY</sequence>
<name>A0A2S4WFI2_9BASI</name>
<proteinExistence type="predicted"/>
<reference evidence="3" key="3">
    <citation type="journal article" date="2018" name="Mol. Plant Microbe Interact.">
        <title>Genome sequence resources for the wheat stripe rust pathogen (Puccinia striiformis f. sp. tritici) and the barley stripe rust pathogen (Puccinia striiformis f. sp. hordei).</title>
        <authorList>
            <person name="Xia C."/>
            <person name="Wang M."/>
            <person name="Yin C."/>
            <person name="Cornejo O.E."/>
            <person name="Hulbert S.H."/>
            <person name="Chen X."/>
        </authorList>
    </citation>
    <scope>NUCLEOTIDE SEQUENCE [LARGE SCALE GENOMIC DNA]</scope>
    <source>
        <strain evidence="3">93TX-2</strain>
    </source>
</reference>
<evidence type="ECO:0000313" key="2">
    <source>
        <dbReference type="EMBL" id="POW20524.1"/>
    </source>
</evidence>
<protein>
    <submittedName>
        <fullName evidence="2">Uncharacterized protein</fullName>
    </submittedName>
</protein>
<evidence type="ECO:0000313" key="3">
    <source>
        <dbReference type="Proteomes" id="UP000238274"/>
    </source>
</evidence>
<dbReference type="OrthoDB" id="2497942at2759"/>
<accession>A0A2S4WFI2</accession>
<evidence type="ECO:0000256" key="1">
    <source>
        <dbReference type="SAM" id="SignalP"/>
    </source>
</evidence>
<feature type="chain" id="PRO_5015540171" evidence="1">
    <location>
        <begin position="18"/>
        <end position="196"/>
    </location>
</feature>
<gene>
    <name evidence="2" type="ORF">PSHT_03433</name>
</gene>
<keyword evidence="1" id="KW-0732">Signal</keyword>
<dbReference type="EMBL" id="PKSM01000032">
    <property type="protein sequence ID" value="POW20524.1"/>
    <property type="molecule type" value="Genomic_DNA"/>
</dbReference>
<dbReference type="AlphaFoldDB" id="A0A2S4WFI2"/>
<dbReference type="VEuPathDB" id="FungiDB:PSTT_03039"/>